<dbReference type="VEuPathDB" id="VectorBase:ISCI022692"/>
<dbReference type="EMBL" id="ABJB010538671">
    <property type="status" value="NOT_ANNOTATED_CDS"/>
    <property type="molecule type" value="Genomic_DNA"/>
</dbReference>
<dbReference type="EMBL" id="DS919850">
    <property type="protein sequence ID" value="EEC17174.1"/>
    <property type="molecule type" value="Genomic_DNA"/>
</dbReference>
<name>B7QEA2_IXOSC</name>
<organism>
    <name type="scientific">Ixodes scapularis</name>
    <name type="common">Black-legged tick</name>
    <name type="synonym">Deer tick</name>
    <dbReference type="NCBI Taxonomy" id="6945"/>
    <lineage>
        <taxon>Eukaryota</taxon>
        <taxon>Metazoa</taxon>
        <taxon>Ecdysozoa</taxon>
        <taxon>Arthropoda</taxon>
        <taxon>Chelicerata</taxon>
        <taxon>Arachnida</taxon>
        <taxon>Acari</taxon>
        <taxon>Parasitiformes</taxon>
        <taxon>Ixodida</taxon>
        <taxon>Ixodoidea</taxon>
        <taxon>Ixodidae</taxon>
        <taxon>Ixodinae</taxon>
        <taxon>Ixodes</taxon>
    </lineage>
</organism>
<dbReference type="EnsemblMetazoa" id="ISCW022692-RA">
    <property type="protein sequence ID" value="ISCW022692-PA"/>
    <property type="gene ID" value="ISCW022692"/>
</dbReference>
<dbReference type="VEuPathDB" id="VectorBase:ISCW022692"/>
<dbReference type="InParanoid" id="B7QEA2"/>
<dbReference type="AlphaFoldDB" id="B7QEA2"/>
<evidence type="ECO:0000313" key="2">
    <source>
        <dbReference type="EnsemblMetazoa" id="ISCW022692-PA"/>
    </source>
</evidence>
<reference evidence="2" key="2">
    <citation type="submission" date="2020-05" db="UniProtKB">
        <authorList>
            <consortium name="EnsemblMetazoa"/>
        </authorList>
    </citation>
    <scope>IDENTIFICATION</scope>
    <source>
        <strain evidence="2">wikel</strain>
    </source>
</reference>
<gene>
    <name evidence="1" type="ORF">IscW_ISCW022692</name>
</gene>
<evidence type="ECO:0000313" key="3">
    <source>
        <dbReference type="Proteomes" id="UP000001555"/>
    </source>
</evidence>
<evidence type="ECO:0000313" key="1">
    <source>
        <dbReference type="EMBL" id="EEC17174.1"/>
    </source>
</evidence>
<sequence>MGLALCRPHGHAPVIQLDSNEFARLVRLFEFLDKTQMRVLSPVVSRLLSRHRRDHVYRYGRAQARGGFIGWVSLRHLRPYILKEQFIQDSVLTTLIRHLVDIVMSTEPRSHIFNECYLPQLYRSSVESGSTKGTEVFTEKVW</sequence>
<keyword evidence="3" id="KW-1185">Reference proteome</keyword>
<dbReference type="HOGENOM" id="CLU_1817935_0_0_1"/>
<accession>B7QEA2</accession>
<proteinExistence type="predicted"/>
<dbReference type="Proteomes" id="UP000001555">
    <property type="component" value="Unassembled WGS sequence"/>
</dbReference>
<reference evidence="1 3" key="1">
    <citation type="submission" date="2008-03" db="EMBL/GenBank/DDBJ databases">
        <title>Annotation of Ixodes scapularis.</title>
        <authorList>
            <consortium name="Ixodes scapularis Genome Project Consortium"/>
            <person name="Caler E."/>
            <person name="Hannick L.I."/>
            <person name="Bidwell S."/>
            <person name="Joardar V."/>
            <person name="Thiagarajan M."/>
            <person name="Amedeo P."/>
            <person name="Galinsky K.J."/>
            <person name="Schobel S."/>
            <person name="Inman J."/>
            <person name="Hostetler J."/>
            <person name="Miller J."/>
            <person name="Hammond M."/>
            <person name="Megy K."/>
            <person name="Lawson D."/>
            <person name="Kodira C."/>
            <person name="Sutton G."/>
            <person name="Meyer J."/>
            <person name="Hill C.A."/>
            <person name="Birren B."/>
            <person name="Nene V."/>
            <person name="Collins F."/>
            <person name="Alarcon-Chaidez F."/>
            <person name="Wikel S."/>
            <person name="Strausberg R."/>
        </authorList>
    </citation>
    <scope>NUCLEOTIDE SEQUENCE [LARGE SCALE GENOMIC DNA]</scope>
    <source>
        <strain evidence="3">Wikel</strain>
        <strain evidence="1">Wikel colony</strain>
    </source>
</reference>
<dbReference type="PaxDb" id="6945-B7QEA2"/>
<dbReference type="EMBL" id="ABJB010684034">
    <property type="status" value="NOT_ANNOTATED_CDS"/>
    <property type="molecule type" value="Genomic_DNA"/>
</dbReference>
<protein>
    <submittedName>
        <fullName evidence="1 2">Uncharacterized protein</fullName>
    </submittedName>
</protein>